<sequence length="331" mass="37363">PAQLVTVGKRACLWIQDLLMDLQNIERARDDILKRFRGVKGTTGTQASFLQIFHDDHDKVKQLDRLVTQKAGFERATIISSQTYSRKIDLDVVNALGSFGTTCQRIGADIRHLAMIKEIQEPFEKDQIGSSAMAYKQNPMRSERLCSLGRHLSNLTKDTADTYAAQWFERTLDDSAVRRISLPESYLSADACLILLDNISSGLRVHPAIINRRIQSELPFMATENIIMALVEKGVSRQDAHEEIRVLSHEATDNVVEQGGDNDLLDRIRKNKTKFFEPIIDKLDTLLDPNTFVGRAPQQVEEFVSIDVKEALDKYVKAGQLQTDKTADLHV</sequence>
<gene>
    <name evidence="1" type="primary">ADE13</name>
    <name evidence="1" type="ORF">LTS18_008664</name>
</gene>
<evidence type="ECO:0000313" key="1">
    <source>
        <dbReference type="EMBL" id="KAK3060380.1"/>
    </source>
</evidence>
<protein>
    <submittedName>
        <fullName evidence="1">Adenylosuccinase ade13</fullName>
    </submittedName>
</protein>
<proteinExistence type="predicted"/>
<keyword evidence="2" id="KW-1185">Reference proteome</keyword>
<dbReference type="EMBL" id="JAWDJW010008613">
    <property type="protein sequence ID" value="KAK3060380.1"/>
    <property type="molecule type" value="Genomic_DNA"/>
</dbReference>
<feature type="non-terminal residue" evidence="1">
    <location>
        <position position="1"/>
    </location>
</feature>
<reference evidence="1" key="1">
    <citation type="submission" date="2024-09" db="EMBL/GenBank/DDBJ databases">
        <title>Black Yeasts Isolated from many extreme environments.</title>
        <authorList>
            <person name="Coleine C."/>
            <person name="Stajich J.E."/>
            <person name="Selbmann L."/>
        </authorList>
    </citation>
    <scope>NUCLEOTIDE SEQUENCE</scope>
    <source>
        <strain evidence="1">CCFEE 5737</strain>
    </source>
</reference>
<organism evidence="1 2">
    <name type="scientific">Coniosporium uncinatum</name>
    <dbReference type="NCBI Taxonomy" id="93489"/>
    <lineage>
        <taxon>Eukaryota</taxon>
        <taxon>Fungi</taxon>
        <taxon>Dikarya</taxon>
        <taxon>Ascomycota</taxon>
        <taxon>Pezizomycotina</taxon>
        <taxon>Dothideomycetes</taxon>
        <taxon>Dothideomycetes incertae sedis</taxon>
        <taxon>Coniosporium</taxon>
    </lineage>
</organism>
<evidence type="ECO:0000313" key="2">
    <source>
        <dbReference type="Proteomes" id="UP001186974"/>
    </source>
</evidence>
<comment type="caution">
    <text evidence="1">The sequence shown here is derived from an EMBL/GenBank/DDBJ whole genome shotgun (WGS) entry which is preliminary data.</text>
</comment>
<name>A0ACC3D1J7_9PEZI</name>
<dbReference type="Proteomes" id="UP001186974">
    <property type="component" value="Unassembled WGS sequence"/>
</dbReference>
<accession>A0ACC3D1J7</accession>